<evidence type="ECO:0000313" key="4">
    <source>
        <dbReference type="Proteomes" id="UP000789572"/>
    </source>
</evidence>
<dbReference type="EMBL" id="CAJVPJ010000402">
    <property type="protein sequence ID" value="CAG8521031.1"/>
    <property type="molecule type" value="Genomic_DNA"/>
</dbReference>
<dbReference type="CDD" id="cd00593">
    <property type="entry name" value="RIBOc"/>
    <property type="match status" value="1"/>
</dbReference>
<dbReference type="PANTHER" id="PTHR40388:SF1">
    <property type="entry name" value="BRYOPORIN"/>
    <property type="match status" value="1"/>
</dbReference>
<dbReference type="PANTHER" id="PTHR40388">
    <property type="entry name" value="BRYOPORIN"/>
    <property type="match status" value="1"/>
</dbReference>
<dbReference type="InterPro" id="IPR015926">
    <property type="entry name" value="Cytolysin/lectin"/>
</dbReference>
<dbReference type="GO" id="GO:0051715">
    <property type="term" value="P:cytolysis in another organism"/>
    <property type="evidence" value="ECO:0007669"/>
    <property type="project" value="InterPro"/>
</dbReference>
<dbReference type="Pfam" id="PF06369">
    <property type="entry name" value="Anemone_cytotox"/>
    <property type="match status" value="1"/>
</dbReference>
<keyword evidence="4" id="KW-1185">Reference proteome</keyword>
<dbReference type="InterPro" id="IPR036389">
    <property type="entry name" value="RNase_III_sf"/>
</dbReference>
<organism evidence="3 4">
    <name type="scientific">Paraglomus occultum</name>
    <dbReference type="NCBI Taxonomy" id="144539"/>
    <lineage>
        <taxon>Eukaryota</taxon>
        <taxon>Fungi</taxon>
        <taxon>Fungi incertae sedis</taxon>
        <taxon>Mucoromycota</taxon>
        <taxon>Glomeromycotina</taxon>
        <taxon>Glomeromycetes</taxon>
        <taxon>Paraglomerales</taxon>
        <taxon>Paraglomeraceae</taxon>
        <taxon>Paraglomus</taxon>
    </lineage>
</organism>
<name>A0A9N9A7S9_9GLOM</name>
<dbReference type="PROSITE" id="PS50142">
    <property type="entry name" value="RNASE_3_2"/>
    <property type="match status" value="1"/>
</dbReference>
<sequence length="471" mass="53819">MRRFLQPILRIKGIADLMGRWFKPIEPIKLIAPPPPPSTLPMLKEEERKKPEFKTYQMLHLPQFKNFLLREIALTHPRRENPVFFIYHDDPELLPFIQNGLSFKKLAFLGDGILNVEVSRALLIRHPHLSTGDITIMRQSLVSRDALGVFAEIYGIPRLLIAPQIKEFSNSIYAEAMESVIAALDIDSGRKGVRKIVEEMIDYSEYIEFGRVIIQALKWLPLEKMADTDWLKSETEKGEEKGEEEKGDEKGEEKIDEKGDGKLDEKGDGKIEEKGDEKGDEKSDGKGDDSLNYYYSSLHYNVLICMFNIQMLRSSRKIAIAVKNYSQDTLEKPRVWYINGTSKFGLPFDSVVSGKGLAWGARKTEYSTAGTAGVITYKIRGRNLSLAVMWSVPFWYVGYANRWNVKVYEGTKKPQDLFYEMYNDGSHRGNSNHYEEKLFGNYSYRGTMGDAGQAILTVDFKGDESYNSKHG</sequence>
<gene>
    <name evidence="3" type="ORF">POCULU_LOCUS3572</name>
</gene>
<dbReference type="InterPro" id="IPR009104">
    <property type="entry name" value="Anemon_actinoporin-like"/>
</dbReference>
<feature type="domain" description="RNase III" evidence="2">
    <location>
        <begin position="64"/>
        <end position="189"/>
    </location>
</feature>
<accession>A0A9N9A7S9</accession>
<dbReference type="GO" id="GO:0006812">
    <property type="term" value="P:monoatomic cation transport"/>
    <property type="evidence" value="ECO:0007669"/>
    <property type="project" value="InterPro"/>
</dbReference>
<proteinExistence type="predicted"/>
<dbReference type="GO" id="GO:0046931">
    <property type="term" value="P:pore complex assembly"/>
    <property type="evidence" value="ECO:0007669"/>
    <property type="project" value="InterPro"/>
</dbReference>
<comment type="caution">
    <text evidence="3">The sequence shown here is derived from an EMBL/GenBank/DDBJ whole genome shotgun (WGS) entry which is preliminary data.</text>
</comment>
<dbReference type="Pfam" id="PF00636">
    <property type="entry name" value="Ribonuclease_3"/>
    <property type="match status" value="1"/>
</dbReference>
<reference evidence="3" key="1">
    <citation type="submission" date="2021-06" db="EMBL/GenBank/DDBJ databases">
        <authorList>
            <person name="Kallberg Y."/>
            <person name="Tangrot J."/>
            <person name="Rosling A."/>
        </authorList>
    </citation>
    <scope>NUCLEOTIDE SEQUENCE</scope>
    <source>
        <strain evidence="3">IA702</strain>
    </source>
</reference>
<dbReference type="OrthoDB" id="2304600at2759"/>
<feature type="region of interest" description="Disordered" evidence="1">
    <location>
        <begin position="231"/>
        <end position="285"/>
    </location>
</feature>
<dbReference type="Gene3D" id="1.10.1520.10">
    <property type="entry name" value="Ribonuclease III domain"/>
    <property type="match status" value="1"/>
</dbReference>
<evidence type="ECO:0000259" key="2">
    <source>
        <dbReference type="PROSITE" id="PS50142"/>
    </source>
</evidence>
<protein>
    <submittedName>
        <fullName evidence="3">5087_t:CDS:1</fullName>
    </submittedName>
</protein>
<evidence type="ECO:0000313" key="3">
    <source>
        <dbReference type="EMBL" id="CAG8521031.1"/>
    </source>
</evidence>
<dbReference type="GO" id="GO:0015267">
    <property type="term" value="F:channel activity"/>
    <property type="evidence" value="ECO:0007669"/>
    <property type="project" value="InterPro"/>
</dbReference>
<dbReference type="InterPro" id="IPR000999">
    <property type="entry name" value="RNase_III_dom"/>
</dbReference>
<dbReference type="SUPFAM" id="SSF63724">
    <property type="entry name" value="Cytolysin/lectin"/>
    <property type="match status" value="1"/>
</dbReference>
<dbReference type="Proteomes" id="UP000789572">
    <property type="component" value="Unassembled WGS sequence"/>
</dbReference>
<dbReference type="SMART" id="SM00535">
    <property type="entry name" value="RIBOc"/>
    <property type="match status" value="1"/>
</dbReference>
<dbReference type="SUPFAM" id="SSF69065">
    <property type="entry name" value="RNase III domain-like"/>
    <property type="match status" value="1"/>
</dbReference>
<dbReference type="GO" id="GO:0004525">
    <property type="term" value="F:ribonuclease III activity"/>
    <property type="evidence" value="ECO:0007669"/>
    <property type="project" value="InterPro"/>
</dbReference>
<dbReference type="InterPro" id="IPR050677">
    <property type="entry name" value="Actinoporin_PFT"/>
</dbReference>
<dbReference type="AlphaFoldDB" id="A0A9N9A7S9"/>
<dbReference type="Gene3D" id="2.60.270.20">
    <property type="entry name" value="Cytolysin/lectin"/>
    <property type="match status" value="1"/>
</dbReference>
<dbReference type="GO" id="GO:0006396">
    <property type="term" value="P:RNA processing"/>
    <property type="evidence" value="ECO:0007669"/>
    <property type="project" value="InterPro"/>
</dbReference>
<evidence type="ECO:0000256" key="1">
    <source>
        <dbReference type="SAM" id="MobiDB-lite"/>
    </source>
</evidence>
<dbReference type="GO" id="GO:0046930">
    <property type="term" value="C:pore complex"/>
    <property type="evidence" value="ECO:0007669"/>
    <property type="project" value="InterPro"/>
</dbReference>